<dbReference type="AlphaFoldDB" id="A0A9P6HQT0"/>
<dbReference type="GO" id="GO:0005524">
    <property type="term" value="F:ATP binding"/>
    <property type="evidence" value="ECO:0007669"/>
    <property type="project" value="InterPro"/>
</dbReference>
<dbReference type="PROSITE" id="PS50011">
    <property type="entry name" value="PROTEIN_KINASE_DOM"/>
    <property type="match status" value="1"/>
</dbReference>
<gene>
    <name evidence="2" type="ORF">BJ322DRAFT_1103483</name>
</gene>
<evidence type="ECO:0000259" key="1">
    <source>
        <dbReference type="PROSITE" id="PS50011"/>
    </source>
</evidence>
<evidence type="ECO:0000313" key="3">
    <source>
        <dbReference type="Proteomes" id="UP000736335"/>
    </source>
</evidence>
<reference evidence="2" key="1">
    <citation type="journal article" date="2020" name="Nat. Commun.">
        <title>Large-scale genome sequencing of mycorrhizal fungi provides insights into the early evolution of symbiotic traits.</title>
        <authorList>
            <person name="Miyauchi S."/>
            <person name="Kiss E."/>
            <person name="Kuo A."/>
            <person name="Drula E."/>
            <person name="Kohler A."/>
            <person name="Sanchez-Garcia M."/>
            <person name="Morin E."/>
            <person name="Andreopoulos B."/>
            <person name="Barry K.W."/>
            <person name="Bonito G."/>
            <person name="Buee M."/>
            <person name="Carver A."/>
            <person name="Chen C."/>
            <person name="Cichocki N."/>
            <person name="Clum A."/>
            <person name="Culley D."/>
            <person name="Crous P.W."/>
            <person name="Fauchery L."/>
            <person name="Girlanda M."/>
            <person name="Hayes R.D."/>
            <person name="Keri Z."/>
            <person name="LaButti K."/>
            <person name="Lipzen A."/>
            <person name="Lombard V."/>
            <person name="Magnuson J."/>
            <person name="Maillard F."/>
            <person name="Murat C."/>
            <person name="Nolan M."/>
            <person name="Ohm R.A."/>
            <person name="Pangilinan J."/>
            <person name="Pereira M.F."/>
            <person name="Perotto S."/>
            <person name="Peter M."/>
            <person name="Pfister S."/>
            <person name="Riley R."/>
            <person name="Sitrit Y."/>
            <person name="Stielow J.B."/>
            <person name="Szollosi G."/>
            <person name="Zifcakova L."/>
            <person name="Stursova M."/>
            <person name="Spatafora J.W."/>
            <person name="Tedersoo L."/>
            <person name="Vaario L.M."/>
            <person name="Yamada A."/>
            <person name="Yan M."/>
            <person name="Wang P."/>
            <person name="Xu J."/>
            <person name="Bruns T."/>
            <person name="Baldrian P."/>
            <person name="Vilgalys R."/>
            <person name="Dunand C."/>
            <person name="Henrissat B."/>
            <person name="Grigoriev I.V."/>
            <person name="Hibbett D."/>
            <person name="Nagy L.G."/>
            <person name="Martin F.M."/>
        </authorList>
    </citation>
    <scope>NUCLEOTIDE SEQUENCE</scope>
    <source>
        <strain evidence="2">UH-Tt-Lm1</strain>
    </source>
</reference>
<protein>
    <submittedName>
        <fullName evidence="2">Kinase-like domain-containing protein</fullName>
    </submittedName>
</protein>
<dbReference type="PANTHER" id="PTHR44329">
    <property type="entry name" value="SERINE/THREONINE-PROTEIN KINASE TNNI3K-RELATED"/>
    <property type="match status" value="1"/>
</dbReference>
<dbReference type="Pfam" id="PF07714">
    <property type="entry name" value="PK_Tyr_Ser-Thr"/>
    <property type="match status" value="1"/>
</dbReference>
<reference evidence="2" key="2">
    <citation type="submission" date="2020-11" db="EMBL/GenBank/DDBJ databases">
        <authorList>
            <consortium name="DOE Joint Genome Institute"/>
            <person name="Kuo A."/>
            <person name="Miyauchi S."/>
            <person name="Kiss E."/>
            <person name="Drula E."/>
            <person name="Kohler A."/>
            <person name="Sanchez-Garcia M."/>
            <person name="Andreopoulos B."/>
            <person name="Barry K.W."/>
            <person name="Bonito G."/>
            <person name="Buee M."/>
            <person name="Carver A."/>
            <person name="Chen C."/>
            <person name="Cichocki N."/>
            <person name="Clum A."/>
            <person name="Culley D."/>
            <person name="Crous P.W."/>
            <person name="Fauchery L."/>
            <person name="Girlanda M."/>
            <person name="Hayes R."/>
            <person name="Keri Z."/>
            <person name="Labutti K."/>
            <person name="Lipzen A."/>
            <person name="Lombard V."/>
            <person name="Magnuson J."/>
            <person name="Maillard F."/>
            <person name="Morin E."/>
            <person name="Murat C."/>
            <person name="Nolan M."/>
            <person name="Ohm R."/>
            <person name="Pangilinan J."/>
            <person name="Pereira M."/>
            <person name="Perotto S."/>
            <person name="Peter M."/>
            <person name="Riley R."/>
            <person name="Sitrit Y."/>
            <person name="Stielow B."/>
            <person name="Szollosi G."/>
            <person name="Zifcakova L."/>
            <person name="Stursova M."/>
            <person name="Spatafora J.W."/>
            <person name="Tedersoo L."/>
            <person name="Vaario L.-M."/>
            <person name="Yamada A."/>
            <person name="Yan M."/>
            <person name="Wang P."/>
            <person name="Xu J."/>
            <person name="Bruns T."/>
            <person name="Baldrian P."/>
            <person name="Vilgalys R."/>
            <person name="Henrissat B."/>
            <person name="Grigoriev I.V."/>
            <person name="Hibbett D."/>
            <person name="Nagy L.G."/>
            <person name="Martin F.M."/>
        </authorList>
    </citation>
    <scope>NUCLEOTIDE SEQUENCE</scope>
    <source>
        <strain evidence="2">UH-Tt-Lm1</strain>
    </source>
</reference>
<dbReference type="SUPFAM" id="SSF56112">
    <property type="entry name" value="Protein kinase-like (PK-like)"/>
    <property type="match status" value="1"/>
</dbReference>
<keyword evidence="3" id="KW-1185">Reference proteome</keyword>
<dbReference type="InterPro" id="IPR051681">
    <property type="entry name" value="Ser/Thr_Kinases-Pseudokinases"/>
</dbReference>
<accession>A0A9P6HQT0</accession>
<dbReference type="InterPro" id="IPR001245">
    <property type="entry name" value="Ser-Thr/Tyr_kinase_cat_dom"/>
</dbReference>
<comment type="caution">
    <text evidence="2">The sequence shown here is derived from an EMBL/GenBank/DDBJ whole genome shotgun (WGS) entry which is preliminary data.</text>
</comment>
<dbReference type="OrthoDB" id="4062651at2759"/>
<dbReference type="InterPro" id="IPR011009">
    <property type="entry name" value="Kinase-like_dom_sf"/>
</dbReference>
<feature type="domain" description="Protein kinase" evidence="1">
    <location>
        <begin position="57"/>
        <end position="322"/>
    </location>
</feature>
<proteinExistence type="predicted"/>
<organism evidence="2 3">
    <name type="scientific">Thelephora terrestris</name>
    <dbReference type="NCBI Taxonomy" id="56493"/>
    <lineage>
        <taxon>Eukaryota</taxon>
        <taxon>Fungi</taxon>
        <taxon>Dikarya</taxon>
        <taxon>Basidiomycota</taxon>
        <taxon>Agaricomycotina</taxon>
        <taxon>Agaricomycetes</taxon>
        <taxon>Thelephorales</taxon>
        <taxon>Thelephoraceae</taxon>
        <taxon>Thelephora</taxon>
    </lineage>
</organism>
<dbReference type="EMBL" id="WIUZ02000001">
    <property type="protein sequence ID" value="KAF9793044.1"/>
    <property type="molecule type" value="Genomic_DNA"/>
</dbReference>
<name>A0A9P6HQT0_9AGAM</name>
<keyword evidence="2" id="KW-0418">Kinase</keyword>
<dbReference type="GO" id="GO:0004674">
    <property type="term" value="F:protein serine/threonine kinase activity"/>
    <property type="evidence" value="ECO:0007669"/>
    <property type="project" value="TreeGrafter"/>
</dbReference>
<dbReference type="Gene3D" id="1.10.510.10">
    <property type="entry name" value="Transferase(Phosphotransferase) domain 1"/>
    <property type="match status" value="1"/>
</dbReference>
<dbReference type="Gene3D" id="3.30.200.20">
    <property type="entry name" value="Phosphorylase Kinase, domain 1"/>
    <property type="match status" value="1"/>
</dbReference>
<evidence type="ECO:0000313" key="2">
    <source>
        <dbReference type="EMBL" id="KAF9793044.1"/>
    </source>
</evidence>
<dbReference type="PANTHER" id="PTHR44329:SF214">
    <property type="entry name" value="PROTEIN KINASE DOMAIN-CONTAINING PROTEIN"/>
    <property type="match status" value="1"/>
</dbReference>
<sequence>MPVTQLATSSQHSSTTGSIFPSEAIWNDSKSYYELAQRLQKVLPPGLNRLGSGDIQIVDTQPFASGGFSEVWKGTLQGRPVAVKSLRCYSSPEFDPAKVGIVFYKEVWASSKLSHPNFVPFLGVYSTPTHPFALIYEMMVNVDISRHLAQHPGISRLKLLIEISRALEHMHRLDITHRNIKLRNVLVDTNDVARLGGLGSSFAVSLPASWSDVESDSRLFSGIAPELIDPHAFGFADARATKATDMFAFGMLAWEVLAGKLPFDGNIEAAVILSVFRNDRPPRPVHPEVTDRVWNVIERCWDKDPLNRMTAAEVVDVFDNELSAKAPRWRSQP</sequence>
<dbReference type="InterPro" id="IPR000719">
    <property type="entry name" value="Prot_kinase_dom"/>
</dbReference>
<keyword evidence="2" id="KW-0808">Transferase</keyword>
<dbReference type="Proteomes" id="UP000736335">
    <property type="component" value="Unassembled WGS sequence"/>
</dbReference>